<dbReference type="InterPro" id="IPR013783">
    <property type="entry name" value="Ig-like_fold"/>
</dbReference>
<keyword evidence="2" id="KW-1185">Reference proteome</keyword>
<proteinExistence type="predicted"/>
<dbReference type="Pfam" id="PF14054">
    <property type="entry name" value="DUF4249"/>
    <property type="match status" value="1"/>
</dbReference>
<dbReference type="Proteomes" id="UP001165302">
    <property type="component" value="Unassembled WGS sequence"/>
</dbReference>
<protein>
    <submittedName>
        <fullName evidence="1">DUF4249 domain-containing protein</fullName>
    </submittedName>
</protein>
<name>A0ABS7Z3V5_9SPHI</name>
<dbReference type="EMBL" id="JADEYP010000010">
    <property type="protein sequence ID" value="MCA5004868.1"/>
    <property type="molecule type" value="Genomic_DNA"/>
</dbReference>
<dbReference type="InterPro" id="IPR025345">
    <property type="entry name" value="DUF4249"/>
</dbReference>
<accession>A0ABS7Z3V5</accession>
<evidence type="ECO:0000313" key="2">
    <source>
        <dbReference type="Proteomes" id="UP001165302"/>
    </source>
</evidence>
<dbReference type="Gene3D" id="2.60.40.10">
    <property type="entry name" value="Immunoglobulins"/>
    <property type="match status" value="1"/>
</dbReference>
<sequence>MRYLHSFLLIICLGLASCEELIDVNLNDVDPRYVIEGDLTDLSADQVITVSQTVAFDAPVRNKPVENAIVTVTDDKGTIYAFTKSGDGIYRANFKPKALRTYNLKVVIEGEVFAASSYMNSYIDVDSLGVIEDVIFTDTVYSVTQKFMDPKDQPNYYKYKISVNGSDFAFSRVFSDKFNDGMFVTHQISDPNNDIFLGDSVVVNRQIIDKQVFDYWNELQSINPGSAAPANPTSNISNGALGYFSVSSSKRYGYRVRFTATGN</sequence>
<dbReference type="PROSITE" id="PS51257">
    <property type="entry name" value="PROKAR_LIPOPROTEIN"/>
    <property type="match status" value="1"/>
</dbReference>
<reference evidence="1" key="1">
    <citation type="submission" date="2020-10" db="EMBL/GenBank/DDBJ databases">
        <authorList>
            <person name="Lu T."/>
            <person name="Wang Q."/>
            <person name="Han X."/>
        </authorList>
    </citation>
    <scope>NUCLEOTIDE SEQUENCE</scope>
    <source>
        <strain evidence="1">WQ 366</strain>
    </source>
</reference>
<gene>
    <name evidence="1" type="ORF">IPZ78_06840</name>
</gene>
<dbReference type="RefSeq" id="WP_225552259.1">
    <property type="nucleotide sequence ID" value="NZ_JADEYP010000010.1"/>
</dbReference>
<organism evidence="1 2">
    <name type="scientific">Sphingobacterium bovistauri</name>
    <dbReference type="NCBI Taxonomy" id="2781959"/>
    <lineage>
        <taxon>Bacteria</taxon>
        <taxon>Pseudomonadati</taxon>
        <taxon>Bacteroidota</taxon>
        <taxon>Sphingobacteriia</taxon>
        <taxon>Sphingobacteriales</taxon>
        <taxon>Sphingobacteriaceae</taxon>
        <taxon>Sphingobacterium</taxon>
    </lineage>
</organism>
<comment type="caution">
    <text evidence="1">The sequence shown here is derived from an EMBL/GenBank/DDBJ whole genome shotgun (WGS) entry which is preliminary data.</text>
</comment>
<evidence type="ECO:0000313" key="1">
    <source>
        <dbReference type="EMBL" id="MCA5004868.1"/>
    </source>
</evidence>